<proteinExistence type="predicted"/>
<keyword evidence="2" id="KW-0349">Heme</keyword>
<sequence length="128" mass="14581">MKKKFILVMAVVCTLVFSVSGVAMAGDTAKGEAIFKKKKCKQCHNFTEKKKVGPGLKGVTSRHSEGWLVKWLMNPQKTWAENDAETQELRKWRADRAKAKKTRMKIKKPPLTEEETKDLIAFLKEKTS</sequence>
<dbReference type="PANTHER" id="PTHR11961">
    <property type="entry name" value="CYTOCHROME C"/>
    <property type="match status" value="1"/>
</dbReference>
<dbReference type="InterPro" id="IPR002327">
    <property type="entry name" value="Cyt_c_1A/1B"/>
</dbReference>
<evidence type="ECO:0000313" key="7">
    <source>
        <dbReference type="EMBL" id="VAX24025.1"/>
    </source>
</evidence>
<keyword evidence="5" id="KW-0408">Iron</keyword>
<dbReference type="GO" id="GO:0009055">
    <property type="term" value="F:electron transfer activity"/>
    <property type="evidence" value="ECO:0007669"/>
    <property type="project" value="InterPro"/>
</dbReference>
<accession>A0A3B1CXN6</accession>
<evidence type="ECO:0000256" key="5">
    <source>
        <dbReference type="ARBA" id="ARBA00023004"/>
    </source>
</evidence>
<feature type="domain" description="Cytochrome c" evidence="6">
    <location>
        <begin position="26"/>
        <end position="127"/>
    </location>
</feature>
<keyword evidence="4" id="KW-0249">Electron transport</keyword>
<keyword evidence="1" id="KW-0813">Transport</keyword>
<organism evidence="7">
    <name type="scientific">hydrothermal vent metagenome</name>
    <dbReference type="NCBI Taxonomy" id="652676"/>
    <lineage>
        <taxon>unclassified sequences</taxon>
        <taxon>metagenomes</taxon>
        <taxon>ecological metagenomes</taxon>
    </lineage>
</organism>
<evidence type="ECO:0000256" key="1">
    <source>
        <dbReference type="ARBA" id="ARBA00022448"/>
    </source>
</evidence>
<evidence type="ECO:0000256" key="3">
    <source>
        <dbReference type="ARBA" id="ARBA00022723"/>
    </source>
</evidence>
<dbReference type="SUPFAM" id="SSF46626">
    <property type="entry name" value="Cytochrome c"/>
    <property type="match status" value="1"/>
</dbReference>
<dbReference type="InterPro" id="IPR036909">
    <property type="entry name" value="Cyt_c-like_dom_sf"/>
</dbReference>
<name>A0A3B1CXN6_9ZZZZ</name>
<protein>
    <submittedName>
        <fullName evidence="7">Cytochrome c2</fullName>
    </submittedName>
</protein>
<dbReference type="GO" id="GO:0020037">
    <property type="term" value="F:heme binding"/>
    <property type="evidence" value="ECO:0007669"/>
    <property type="project" value="InterPro"/>
</dbReference>
<dbReference type="PRINTS" id="PR00604">
    <property type="entry name" value="CYTCHRMECIAB"/>
</dbReference>
<evidence type="ECO:0000256" key="4">
    <source>
        <dbReference type="ARBA" id="ARBA00022982"/>
    </source>
</evidence>
<dbReference type="Gene3D" id="1.10.760.10">
    <property type="entry name" value="Cytochrome c-like domain"/>
    <property type="match status" value="1"/>
</dbReference>
<evidence type="ECO:0000259" key="6">
    <source>
        <dbReference type="PROSITE" id="PS51007"/>
    </source>
</evidence>
<dbReference type="Pfam" id="PF00034">
    <property type="entry name" value="Cytochrom_C"/>
    <property type="match status" value="1"/>
</dbReference>
<keyword evidence="3" id="KW-0479">Metal-binding</keyword>
<evidence type="ECO:0000256" key="2">
    <source>
        <dbReference type="ARBA" id="ARBA00022617"/>
    </source>
</evidence>
<dbReference type="EMBL" id="UOGC01000158">
    <property type="protein sequence ID" value="VAX24025.1"/>
    <property type="molecule type" value="Genomic_DNA"/>
</dbReference>
<gene>
    <name evidence="7" type="ORF">MNBD_NITROSPINAE01-807</name>
</gene>
<dbReference type="PROSITE" id="PS51007">
    <property type="entry name" value="CYTC"/>
    <property type="match status" value="1"/>
</dbReference>
<dbReference type="InterPro" id="IPR009056">
    <property type="entry name" value="Cyt_c-like_dom"/>
</dbReference>
<dbReference type="GO" id="GO:0046872">
    <property type="term" value="F:metal ion binding"/>
    <property type="evidence" value="ECO:0007669"/>
    <property type="project" value="UniProtKB-KW"/>
</dbReference>
<dbReference type="AlphaFoldDB" id="A0A3B1CXN6"/>
<reference evidence="7" key="1">
    <citation type="submission" date="2018-06" db="EMBL/GenBank/DDBJ databases">
        <authorList>
            <person name="Zhirakovskaya E."/>
        </authorList>
    </citation>
    <scope>NUCLEOTIDE SEQUENCE</scope>
</reference>